<feature type="region of interest" description="Disordered" evidence="4">
    <location>
        <begin position="1"/>
        <end position="43"/>
    </location>
</feature>
<feature type="compositionally biased region" description="Basic and acidic residues" evidence="4">
    <location>
        <begin position="155"/>
        <end position="176"/>
    </location>
</feature>
<feature type="domain" description="BZIP" evidence="5">
    <location>
        <begin position="195"/>
        <end position="247"/>
    </location>
</feature>
<dbReference type="SUPFAM" id="SSF57959">
    <property type="entry name" value="Leucine zipper domain"/>
    <property type="match status" value="1"/>
</dbReference>
<evidence type="ECO:0000259" key="5">
    <source>
        <dbReference type="PROSITE" id="PS50217"/>
    </source>
</evidence>
<feature type="compositionally biased region" description="Basic and acidic residues" evidence="4">
    <location>
        <begin position="127"/>
        <end position="139"/>
    </location>
</feature>
<dbReference type="InterPro" id="IPR044759">
    <property type="entry name" value="bZIP_RF2"/>
</dbReference>
<evidence type="ECO:0000256" key="4">
    <source>
        <dbReference type="SAM" id="MobiDB-lite"/>
    </source>
</evidence>
<keyword evidence="3" id="KW-0539">Nucleus</keyword>
<keyword evidence="1" id="KW-0805">Transcription regulation</keyword>
<reference evidence="6" key="1">
    <citation type="submission" date="2023-10" db="EMBL/GenBank/DDBJ databases">
        <title>Chromosome-level genome of the transformable northern wattle, Acacia crassicarpa.</title>
        <authorList>
            <person name="Massaro I."/>
            <person name="Sinha N.R."/>
            <person name="Poethig S."/>
            <person name="Leichty A.R."/>
        </authorList>
    </citation>
    <scope>NUCLEOTIDE SEQUENCE</scope>
    <source>
        <strain evidence="6">Acra3RX</strain>
        <tissue evidence="6">Leaf</tissue>
    </source>
</reference>
<evidence type="ECO:0000256" key="3">
    <source>
        <dbReference type="ARBA" id="ARBA00023242"/>
    </source>
</evidence>
<dbReference type="InterPro" id="IPR052483">
    <property type="entry name" value="bZIP_transcription_regulators"/>
</dbReference>
<keyword evidence="2" id="KW-0804">Transcription</keyword>
<feature type="region of interest" description="Disordered" evidence="4">
    <location>
        <begin position="106"/>
        <end position="198"/>
    </location>
</feature>
<dbReference type="Proteomes" id="UP001293593">
    <property type="component" value="Unassembled WGS sequence"/>
</dbReference>
<dbReference type="GO" id="GO:0045893">
    <property type="term" value="P:positive regulation of DNA-templated transcription"/>
    <property type="evidence" value="ECO:0007669"/>
    <property type="project" value="TreeGrafter"/>
</dbReference>
<evidence type="ECO:0000256" key="1">
    <source>
        <dbReference type="ARBA" id="ARBA00023015"/>
    </source>
</evidence>
<comment type="caution">
    <text evidence="6">The sequence shown here is derived from an EMBL/GenBank/DDBJ whole genome shotgun (WGS) entry which is preliminary data.</text>
</comment>
<dbReference type="Gene3D" id="1.20.5.170">
    <property type="match status" value="1"/>
</dbReference>
<dbReference type="InterPro" id="IPR004827">
    <property type="entry name" value="bZIP"/>
</dbReference>
<feature type="region of interest" description="Disordered" evidence="4">
    <location>
        <begin position="300"/>
        <end position="326"/>
    </location>
</feature>
<evidence type="ECO:0000256" key="2">
    <source>
        <dbReference type="ARBA" id="ARBA00023163"/>
    </source>
</evidence>
<feature type="compositionally biased region" description="Polar residues" evidence="4">
    <location>
        <begin position="30"/>
        <end position="43"/>
    </location>
</feature>
<name>A0AAE1IRG0_9FABA</name>
<dbReference type="GO" id="GO:0003700">
    <property type="term" value="F:DNA-binding transcription factor activity"/>
    <property type="evidence" value="ECO:0007669"/>
    <property type="project" value="InterPro"/>
</dbReference>
<feature type="compositionally biased region" description="Low complexity" evidence="4">
    <location>
        <begin position="181"/>
        <end position="190"/>
    </location>
</feature>
<dbReference type="InterPro" id="IPR046347">
    <property type="entry name" value="bZIP_sf"/>
</dbReference>
<proteinExistence type="predicted"/>
<evidence type="ECO:0000313" key="6">
    <source>
        <dbReference type="EMBL" id="KAK4255570.1"/>
    </source>
</evidence>
<dbReference type="GO" id="GO:0003677">
    <property type="term" value="F:DNA binding"/>
    <property type="evidence" value="ECO:0007669"/>
    <property type="project" value="TreeGrafter"/>
</dbReference>
<keyword evidence="7" id="KW-1185">Reference proteome</keyword>
<protein>
    <recommendedName>
        <fullName evidence="5">BZIP domain-containing protein</fullName>
    </recommendedName>
</protein>
<dbReference type="EMBL" id="JAWXYG010000013">
    <property type="protein sequence ID" value="KAK4255570.1"/>
    <property type="molecule type" value="Genomic_DNA"/>
</dbReference>
<dbReference type="PANTHER" id="PTHR46391">
    <property type="entry name" value="BASIC LEUCINE ZIPPER 34"/>
    <property type="match status" value="1"/>
</dbReference>
<accession>A0AAE1IRG0</accession>
<evidence type="ECO:0000313" key="7">
    <source>
        <dbReference type="Proteomes" id="UP001293593"/>
    </source>
</evidence>
<dbReference type="Pfam" id="PF00170">
    <property type="entry name" value="bZIP_1"/>
    <property type="match status" value="1"/>
</dbReference>
<dbReference type="SMART" id="SM00338">
    <property type="entry name" value="BRLZ"/>
    <property type="match status" value="1"/>
</dbReference>
<dbReference type="CDD" id="cd14703">
    <property type="entry name" value="bZIP_plant_RF2"/>
    <property type="match status" value="1"/>
</dbReference>
<dbReference type="PROSITE" id="PS00036">
    <property type="entry name" value="BZIP_BASIC"/>
    <property type="match status" value="1"/>
</dbReference>
<dbReference type="AlphaFoldDB" id="A0AAE1IRG0"/>
<dbReference type="FunFam" id="1.20.5.170:FF:000086">
    <property type="entry name" value="Transcription factor VIP1"/>
    <property type="match status" value="1"/>
</dbReference>
<dbReference type="PANTHER" id="PTHR46391:SF20">
    <property type="entry name" value="BASIC LEUCINE ZIPPER 61"/>
    <property type="match status" value="1"/>
</dbReference>
<dbReference type="GO" id="GO:0005634">
    <property type="term" value="C:nucleus"/>
    <property type="evidence" value="ECO:0007669"/>
    <property type="project" value="TreeGrafter"/>
</dbReference>
<feature type="compositionally biased region" description="Low complexity" evidence="4">
    <location>
        <begin position="141"/>
        <end position="154"/>
    </location>
</feature>
<feature type="compositionally biased region" description="Basic and acidic residues" evidence="4">
    <location>
        <begin position="315"/>
        <end position="326"/>
    </location>
</feature>
<organism evidence="6 7">
    <name type="scientific">Acacia crassicarpa</name>
    <name type="common">northern wattle</name>
    <dbReference type="NCBI Taxonomy" id="499986"/>
    <lineage>
        <taxon>Eukaryota</taxon>
        <taxon>Viridiplantae</taxon>
        <taxon>Streptophyta</taxon>
        <taxon>Embryophyta</taxon>
        <taxon>Tracheophyta</taxon>
        <taxon>Spermatophyta</taxon>
        <taxon>Magnoliopsida</taxon>
        <taxon>eudicotyledons</taxon>
        <taxon>Gunneridae</taxon>
        <taxon>Pentapetalae</taxon>
        <taxon>rosids</taxon>
        <taxon>fabids</taxon>
        <taxon>Fabales</taxon>
        <taxon>Fabaceae</taxon>
        <taxon>Caesalpinioideae</taxon>
        <taxon>mimosoid clade</taxon>
        <taxon>Acacieae</taxon>
        <taxon>Acacia</taxon>
    </lineage>
</organism>
<dbReference type="PROSITE" id="PS50217">
    <property type="entry name" value="BZIP"/>
    <property type="match status" value="1"/>
</dbReference>
<sequence length="326" mass="37241">MAKPPPKIPNTKLGWSELPYSSPPEIPSGASFSPDNAAASTQDPFWPDEFHDFWLVRRQGQCPLVSDYITFLEDPEMHVARNVRPRFEADNEFDKFDDEKFMTMFDNDESGAANPRTVSSPKSSSPSDHKSNIKDEKEITNQVQQQQNLQNQNEDQQHQHLKNEPDEVETQIDKQQKIHPSNNSLASSSSGKISDPKRFKRILANRKSAQRSRVRKLQYINELERSVTSLQAEVSVMSPRVAFLDRQRLLLSVDNDDLKQRIAALAQDKIFKDALQDALRREIERLRQVCHQQKLNNIENVAGSTSPSPNPKCRGQAESEQLRLNV</sequence>
<gene>
    <name evidence="6" type="ORF">QN277_008556</name>
</gene>